<evidence type="ECO:0000256" key="1">
    <source>
        <dbReference type="ARBA" id="ARBA00008791"/>
    </source>
</evidence>
<dbReference type="PANTHER" id="PTHR46268:SF6">
    <property type="entry name" value="UNIVERSAL STRESS PROTEIN UP12"/>
    <property type="match status" value="1"/>
</dbReference>
<dbReference type="InterPro" id="IPR006015">
    <property type="entry name" value="Universal_stress_UspA"/>
</dbReference>
<dbReference type="Gene3D" id="3.40.50.620">
    <property type="entry name" value="HUPs"/>
    <property type="match status" value="1"/>
</dbReference>
<comment type="caution">
    <text evidence="3">The sequence shown here is derived from an EMBL/GenBank/DDBJ whole genome shotgun (WGS) entry which is preliminary data.</text>
</comment>
<dbReference type="Pfam" id="PF00582">
    <property type="entry name" value="Usp"/>
    <property type="match status" value="1"/>
</dbReference>
<dbReference type="PRINTS" id="PR01438">
    <property type="entry name" value="UNVRSLSTRESS"/>
</dbReference>
<dbReference type="InterPro" id="IPR006016">
    <property type="entry name" value="UspA"/>
</dbReference>
<dbReference type="RefSeq" id="WP_126486463.1">
    <property type="nucleotide sequence ID" value="NZ_RXNS01000020.1"/>
</dbReference>
<organism evidence="3 4">
    <name type="scientific">Halomonas nitroreducens</name>
    <dbReference type="NCBI Taxonomy" id="447425"/>
    <lineage>
        <taxon>Bacteria</taxon>
        <taxon>Pseudomonadati</taxon>
        <taxon>Pseudomonadota</taxon>
        <taxon>Gammaproteobacteria</taxon>
        <taxon>Oceanospirillales</taxon>
        <taxon>Halomonadaceae</taxon>
        <taxon>Halomonas</taxon>
    </lineage>
</organism>
<evidence type="ECO:0000313" key="4">
    <source>
        <dbReference type="Proteomes" id="UP000267400"/>
    </source>
</evidence>
<proteinExistence type="inferred from homology"/>
<evidence type="ECO:0000259" key="2">
    <source>
        <dbReference type="Pfam" id="PF00582"/>
    </source>
</evidence>
<reference evidence="3 4" key="1">
    <citation type="submission" date="2018-12" db="EMBL/GenBank/DDBJ databases">
        <authorList>
            <person name="Yu L."/>
        </authorList>
    </citation>
    <scope>NUCLEOTIDE SEQUENCE [LARGE SCALE GENOMIC DNA]</scope>
    <source>
        <strain evidence="3 4">11S</strain>
    </source>
</reference>
<comment type="similarity">
    <text evidence="1">Belongs to the universal stress protein A family.</text>
</comment>
<accession>A0A3S0JTX3</accession>
<dbReference type="AlphaFoldDB" id="A0A3S0JTX3"/>
<dbReference type="Proteomes" id="UP000267400">
    <property type="component" value="Unassembled WGS sequence"/>
</dbReference>
<sequence>MFRSILVPIDGSPHARKALSLACQLARHQEVYLLLLHIPEALPHNPPLVWGVGTQAVEASREERARHAQQMVEKAAEEARDLGALHVEMLVRQGDPTRTILEVAKDRDVDAILMGSRGLSDLRGLLTGSVSHKVSHAAECSVITMH</sequence>
<dbReference type="SUPFAM" id="SSF52402">
    <property type="entry name" value="Adenine nucleotide alpha hydrolases-like"/>
    <property type="match status" value="1"/>
</dbReference>
<dbReference type="PANTHER" id="PTHR46268">
    <property type="entry name" value="STRESS RESPONSE PROTEIN NHAX"/>
    <property type="match status" value="1"/>
</dbReference>
<dbReference type="CDD" id="cd00293">
    <property type="entry name" value="USP-like"/>
    <property type="match status" value="1"/>
</dbReference>
<evidence type="ECO:0000313" key="3">
    <source>
        <dbReference type="EMBL" id="RTQ99353.1"/>
    </source>
</evidence>
<keyword evidence="4" id="KW-1185">Reference proteome</keyword>
<dbReference type="EMBL" id="RXNS01000020">
    <property type="protein sequence ID" value="RTQ99353.1"/>
    <property type="molecule type" value="Genomic_DNA"/>
</dbReference>
<dbReference type="InterPro" id="IPR014729">
    <property type="entry name" value="Rossmann-like_a/b/a_fold"/>
</dbReference>
<feature type="domain" description="UspA" evidence="2">
    <location>
        <begin position="1"/>
        <end position="143"/>
    </location>
</feature>
<dbReference type="OrthoDB" id="5795499at2"/>
<protein>
    <submittedName>
        <fullName evidence="3">Universal stress protein</fullName>
    </submittedName>
</protein>
<gene>
    <name evidence="3" type="ORF">EKG36_17525</name>
</gene>
<name>A0A3S0JTX3_9GAMM</name>